<evidence type="ECO:0000313" key="2">
    <source>
        <dbReference type="Proteomes" id="UP000828048"/>
    </source>
</evidence>
<name>A0ACB7ZJL0_9ERIC</name>
<accession>A0ACB7ZJL0</accession>
<gene>
    <name evidence="1" type="ORF">Vadar_012815</name>
</gene>
<proteinExistence type="predicted"/>
<reference evidence="1 2" key="1">
    <citation type="journal article" date="2021" name="Hortic Res">
        <title>High-quality reference genome and annotation aids understanding of berry development for evergreen blueberry (Vaccinium darrowii).</title>
        <authorList>
            <person name="Yu J."/>
            <person name="Hulse-Kemp A.M."/>
            <person name="Babiker E."/>
            <person name="Staton M."/>
        </authorList>
    </citation>
    <scope>NUCLEOTIDE SEQUENCE [LARGE SCALE GENOMIC DNA]</scope>
    <source>
        <strain evidence="2">cv. NJ 8807/NJ 8810</strain>
        <tissue evidence="1">Young leaf</tissue>
    </source>
</reference>
<dbReference type="Proteomes" id="UP000828048">
    <property type="component" value="Chromosome 9"/>
</dbReference>
<evidence type="ECO:0000313" key="1">
    <source>
        <dbReference type="EMBL" id="KAH7865898.1"/>
    </source>
</evidence>
<sequence length="531" mass="60957">MEAQIFRYFFCVYDTFCGGIFELPLFWSLDDRRYFLYSLCTYIKSNKRSQDLLWTSSELENAFGSNCDWYPKALGNQTVKEFVNQDQLDRQERSLAMPRQGYRNWKVCLFSPVAQFKEDPSSCIGRSVILASCSSMLFCLQAMNALLSTIFIDLCYVSSGRTTTTGARHAGQKAQLNKKLWDKFNCSKAGMDNDRNDANMTEVAVIGAATSVIAAGVAVLDILRYRNRTRIPNIPRAPHVNRDQVEEDGIVKAFLALQPQGESLSDLTDRRRSSNKFYDIRISPFYQKILIDLIVVVRYSMSTDLQCDLSLSDVFILEDSDESCPPHITIMKFKFRDGHASNTDWSHLETFIQKINSRVNFPTRKEMGALLRSLKDLNEKNFATIASLSLFWSSSERVVFCGNWGDFSDTQLVPIHSNLAKPFGNNPSEWDKMVCRDPSLAIMKMQADKKMQVDKKEILTPGLAVDAMRCFKFIRKCLLHFDQMRTNGVVYNTPLEVLRAFEREGRAKQIVFKIRLVLRRMATDSVERRTW</sequence>
<comment type="caution">
    <text evidence="1">The sequence shown here is derived from an EMBL/GenBank/DDBJ whole genome shotgun (WGS) entry which is preliminary data.</text>
</comment>
<protein>
    <submittedName>
        <fullName evidence="1">Uncharacterized protein</fullName>
    </submittedName>
</protein>
<keyword evidence="2" id="KW-1185">Reference proteome</keyword>
<organism evidence="1 2">
    <name type="scientific">Vaccinium darrowii</name>
    <dbReference type="NCBI Taxonomy" id="229202"/>
    <lineage>
        <taxon>Eukaryota</taxon>
        <taxon>Viridiplantae</taxon>
        <taxon>Streptophyta</taxon>
        <taxon>Embryophyta</taxon>
        <taxon>Tracheophyta</taxon>
        <taxon>Spermatophyta</taxon>
        <taxon>Magnoliopsida</taxon>
        <taxon>eudicotyledons</taxon>
        <taxon>Gunneridae</taxon>
        <taxon>Pentapetalae</taxon>
        <taxon>asterids</taxon>
        <taxon>Ericales</taxon>
        <taxon>Ericaceae</taxon>
        <taxon>Vaccinioideae</taxon>
        <taxon>Vaccinieae</taxon>
        <taxon>Vaccinium</taxon>
    </lineage>
</organism>
<dbReference type="EMBL" id="CM037159">
    <property type="protein sequence ID" value="KAH7865898.1"/>
    <property type="molecule type" value="Genomic_DNA"/>
</dbReference>